<dbReference type="PANTHER" id="PTHR21064">
    <property type="entry name" value="AMINOGLYCOSIDE PHOSPHOTRANSFERASE DOMAIN-CONTAINING PROTEIN-RELATED"/>
    <property type="match status" value="1"/>
</dbReference>
<dbReference type="Pfam" id="PF01636">
    <property type="entry name" value="APH"/>
    <property type="match status" value="1"/>
</dbReference>
<accession>A0A846XPC7</accession>
<dbReference type="PANTHER" id="PTHR21064:SF6">
    <property type="entry name" value="AMINOGLYCOSIDE PHOSPHOTRANSFERASE DOMAIN-CONTAINING PROTEIN"/>
    <property type="match status" value="1"/>
</dbReference>
<dbReference type="GO" id="GO:0004413">
    <property type="term" value="F:homoserine kinase activity"/>
    <property type="evidence" value="ECO:0007669"/>
    <property type="project" value="TreeGrafter"/>
</dbReference>
<dbReference type="EMBL" id="JAAXOP010000001">
    <property type="protein sequence ID" value="NKY48893.1"/>
    <property type="molecule type" value="Genomic_DNA"/>
</dbReference>
<dbReference type="InterPro" id="IPR002575">
    <property type="entry name" value="Aminoglycoside_PTrfase"/>
</dbReference>
<protein>
    <submittedName>
        <fullName evidence="3">Phosphotransferase</fullName>
    </submittedName>
</protein>
<proteinExistence type="inferred from homology"/>
<evidence type="ECO:0000259" key="2">
    <source>
        <dbReference type="Pfam" id="PF01636"/>
    </source>
</evidence>
<keyword evidence="3" id="KW-0808">Transferase</keyword>
<evidence type="ECO:0000313" key="4">
    <source>
        <dbReference type="Proteomes" id="UP000565711"/>
    </source>
</evidence>
<dbReference type="Proteomes" id="UP000565711">
    <property type="component" value="Unassembled WGS sequence"/>
</dbReference>
<name>A0A846XPC7_9NOCA</name>
<dbReference type="RefSeq" id="WP_067869813.1">
    <property type="nucleotide sequence ID" value="NZ_JAAXOP010000001.1"/>
</dbReference>
<dbReference type="AlphaFoldDB" id="A0A846XPC7"/>
<dbReference type="GO" id="GO:0009088">
    <property type="term" value="P:threonine biosynthetic process"/>
    <property type="evidence" value="ECO:0007669"/>
    <property type="project" value="TreeGrafter"/>
</dbReference>
<evidence type="ECO:0000313" key="3">
    <source>
        <dbReference type="EMBL" id="NKY48893.1"/>
    </source>
</evidence>
<sequence>MTGGPGNPAGRQNRGASEDPALVFGMGEQGLVAPDFPPLTTGEVKSVLGESGQCGGSAEIEWRSRRPLSAAARIRCDDGRRVVVKRMPATLRDLPALASEHAFMAHVRDRGIPVPRVRAVARDGFSYEIQELGVGEDRYRDEFSWSPYHSVAEAAAGGAMLARLHLASSGFDAPVRAPRPLLAALCTDPVETIENYAAARPPVGRFLAQQDWRRAWAPLAARGPVSDLGERVDALPALWTHDDWHPTNLLWSGTEITAVLDFGLANRTVAVFDIATAVERFALDWLAPAGTGVVVHTDQLSAFLRGYCAIRPLDARERDVLPELFPLVHIAYELSEIDYFLTIPPSRRVRDARIAYRNYFLGRSEWAASAEGKAFTTTLRRLTTECC</sequence>
<comment type="caution">
    <text evidence="3">The sequence shown here is derived from an EMBL/GenBank/DDBJ whole genome shotgun (WGS) entry which is preliminary data.</text>
</comment>
<dbReference type="Gene3D" id="3.90.1200.10">
    <property type="match status" value="1"/>
</dbReference>
<dbReference type="InterPro" id="IPR050249">
    <property type="entry name" value="Pseudomonas-type_ThrB"/>
</dbReference>
<reference evidence="3 4" key="1">
    <citation type="submission" date="2020-04" db="EMBL/GenBank/DDBJ databases">
        <title>MicrobeNet Type strains.</title>
        <authorList>
            <person name="Nicholson A.C."/>
        </authorList>
    </citation>
    <scope>NUCLEOTIDE SEQUENCE [LARGE SCALE GENOMIC DNA]</scope>
    <source>
        <strain evidence="3 4">JCM 12354</strain>
    </source>
</reference>
<organism evidence="3 4">
    <name type="scientific">Nocardia vermiculata</name>
    <dbReference type="NCBI Taxonomy" id="257274"/>
    <lineage>
        <taxon>Bacteria</taxon>
        <taxon>Bacillati</taxon>
        <taxon>Actinomycetota</taxon>
        <taxon>Actinomycetes</taxon>
        <taxon>Mycobacteriales</taxon>
        <taxon>Nocardiaceae</taxon>
        <taxon>Nocardia</taxon>
    </lineage>
</organism>
<dbReference type="InterPro" id="IPR011009">
    <property type="entry name" value="Kinase-like_dom_sf"/>
</dbReference>
<dbReference type="SUPFAM" id="SSF56112">
    <property type="entry name" value="Protein kinase-like (PK-like)"/>
    <property type="match status" value="1"/>
</dbReference>
<feature type="domain" description="Aminoglycoside phosphotransferase" evidence="2">
    <location>
        <begin position="77"/>
        <end position="297"/>
    </location>
</feature>
<gene>
    <name evidence="3" type="ORF">HGA08_01545</name>
</gene>
<keyword evidence="4" id="KW-1185">Reference proteome</keyword>
<comment type="similarity">
    <text evidence="1">Belongs to the pseudomonas-type ThrB family.</text>
</comment>
<evidence type="ECO:0000256" key="1">
    <source>
        <dbReference type="ARBA" id="ARBA00038240"/>
    </source>
</evidence>